<evidence type="ECO:0000256" key="3">
    <source>
        <dbReference type="ARBA" id="ARBA00022692"/>
    </source>
</evidence>
<proteinExistence type="predicted"/>
<evidence type="ECO:0000313" key="6">
    <source>
        <dbReference type="EMBL" id="WOK04285.1"/>
    </source>
</evidence>
<evidence type="ECO:0000256" key="4">
    <source>
        <dbReference type="ARBA" id="ARBA00023136"/>
    </source>
</evidence>
<sequence>MRLFIFICLLSPMTVFARQEIDVAKEIELVEVLLSNEAAIDSLVELALVNSYYLKSFDSELAQQYENVKQEKNKWLSTFRMGINFFSLNTSLDGQNQSVTTAGLLPNLGITLGIDPEKFINRRSYIREAEYNIVRAENSLKNQRKAVRTQVVDIFYTYLEALGIAQLRISANQTQSEQVTLVTERFRKGEAGMEEVLLTQNGMNLTQEAVLKAELSVRKIRRQISIMISDTEAASATSEQ</sequence>
<protein>
    <submittedName>
        <fullName evidence="6">TolC family protein</fullName>
    </submittedName>
</protein>
<name>A0ABZ0IJW1_9BACT</name>
<dbReference type="Proteomes" id="UP001302349">
    <property type="component" value="Chromosome"/>
</dbReference>
<evidence type="ECO:0000256" key="2">
    <source>
        <dbReference type="ARBA" id="ARBA00022452"/>
    </source>
</evidence>
<keyword evidence="3" id="KW-0812">Transmembrane</keyword>
<dbReference type="PANTHER" id="PTHR30026:SF20">
    <property type="entry name" value="OUTER MEMBRANE PROTEIN TOLC"/>
    <property type="match status" value="1"/>
</dbReference>
<comment type="subcellular location">
    <subcellularLocation>
        <location evidence="1">Cell outer membrane</location>
    </subcellularLocation>
</comment>
<reference evidence="6 7" key="1">
    <citation type="journal article" date="2023" name="Microbiol. Resour. Announc.">
        <title>Complete Genome Sequence of Imperialibacter roseus strain P4T.</title>
        <authorList>
            <person name="Tizabi D.R."/>
            <person name="Bachvaroff T."/>
            <person name="Hill R.T."/>
        </authorList>
    </citation>
    <scope>NUCLEOTIDE SEQUENCE [LARGE SCALE GENOMIC DNA]</scope>
    <source>
        <strain evidence="6 7">P4T</strain>
    </source>
</reference>
<dbReference type="PANTHER" id="PTHR30026">
    <property type="entry name" value="OUTER MEMBRANE PROTEIN TOLC"/>
    <property type="match status" value="1"/>
</dbReference>
<organism evidence="6 7">
    <name type="scientific">Imperialibacter roseus</name>
    <dbReference type="NCBI Taxonomy" id="1324217"/>
    <lineage>
        <taxon>Bacteria</taxon>
        <taxon>Pseudomonadati</taxon>
        <taxon>Bacteroidota</taxon>
        <taxon>Cytophagia</taxon>
        <taxon>Cytophagales</taxon>
        <taxon>Flammeovirgaceae</taxon>
        <taxon>Imperialibacter</taxon>
    </lineage>
</organism>
<dbReference type="EMBL" id="CP136051">
    <property type="protein sequence ID" value="WOK04285.1"/>
    <property type="molecule type" value="Genomic_DNA"/>
</dbReference>
<evidence type="ECO:0000256" key="5">
    <source>
        <dbReference type="ARBA" id="ARBA00023237"/>
    </source>
</evidence>
<dbReference type="Gene3D" id="1.20.1600.10">
    <property type="entry name" value="Outer membrane efflux proteins (OEP)"/>
    <property type="match status" value="1"/>
</dbReference>
<dbReference type="RefSeq" id="WP_317487098.1">
    <property type="nucleotide sequence ID" value="NZ_CP136051.1"/>
</dbReference>
<evidence type="ECO:0000256" key="1">
    <source>
        <dbReference type="ARBA" id="ARBA00004442"/>
    </source>
</evidence>
<evidence type="ECO:0000313" key="7">
    <source>
        <dbReference type="Proteomes" id="UP001302349"/>
    </source>
</evidence>
<keyword evidence="4" id="KW-0472">Membrane</keyword>
<keyword evidence="5" id="KW-0998">Cell outer membrane</keyword>
<accession>A0ABZ0IJW1</accession>
<keyword evidence="2" id="KW-1134">Transmembrane beta strand</keyword>
<keyword evidence="7" id="KW-1185">Reference proteome</keyword>
<dbReference type="SUPFAM" id="SSF56954">
    <property type="entry name" value="Outer membrane efflux proteins (OEP)"/>
    <property type="match status" value="1"/>
</dbReference>
<dbReference type="InterPro" id="IPR051906">
    <property type="entry name" value="TolC-like"/>
</dbReference>
<gene>
    <name evidence="6" type="ORF">RT717_14490</name>
</gene>